<dbReference type="InterPro" id="IPR011250">
    <property type="entry name" value="OMP/PagP_B-barrel"/>
</dbReference>
<organism evidence="2 3">
    <name type="scientific">Tenacibaculum tangerinum</name>
    <dbReference type="NCBI Taxonomy" id="3038772"/>
    <lineage>
        <taxon>Bacteria</taxon>
        <taxon>Pseudomonadati</taxon>
        <taxon>Bacteroidota</taxon>
        <taxon>Flavobacteriia</taxon>
        <taxon>Flavobacteriales</taxon>
        <taxon>Flavobacteriaceae</taxon>
        <taxon>Tenacibaculum</taxon>
    </lineage>
</organism>
<accession>A0ABY8L5Y3</accession>
<gene>
    <name evidence="2" type="ORF">P8625_16155</name>
</gene>
<evidence type="ECO:0000313" key="3">
    <source>
        <dbReference type="Proteomes" id="UP001232001"/>
    </source>
</evidence>
<name>A0ABY8L5Y3_9FLAO</name>
<evidence type="ECO:0000256" key="1">
    <source>
        <dbReference type="SAM" id="SignalP"/>
    </source>
</evidence>
<reference evidence="2 3" key="1">
    <citation type="submission" date="2023-04" db="EMBL/GenBank/DDBJ databases">
        <title>Tenacibaculum tangerinum sp. nov., isolated from sea tidal flat of South Korea.</title>
        <authorList>
            <person name="Lee S.H."/>
            <person name="Kim J.-J."/>
        </authorList>
    </citation>
    <scope>NUCLEOTIDE SEQUENCE [LARGE SCALE GENOMIC DNA]</scope>
    <source>
        <strain evidence="2 3">GRR-S3-23</strain>
    </source>
</reference>
<feature type="signal peptide" evidence="1">
    <location>
        <begin position="1"/>
        <end position="18"/>
    </location>
</feature>
<dbReference type="RefSeq" id="WP_279651444.1">
    <property type="nucleotide sequence ID" value="NZ_CP122539.1"/>
</dbReference>
<proteinExistence type="predicted"/>
<protein>
    <recommendedName>
        <fullName evidence="4">Outer membrane protein beta-barrel domain-containing protein</fullName>
    </recommendedName>
</protein>
<dbReference type="EMBL" id="CP122539">
    <property type="protein sequence ID" value="WGH75570.1"/>
    <property type="molecule type" value="Genomic_DNA"/>
</dbReference>
<evidence type="ECO:0000313" key="2">
    <source>
        <dbReference type="EMBL" id="WGH75570.1"/>
    </source>
</evidence>
<sequence length="217" mass="24591">MKKLVLCAMLCVLSVAYGQEKVQNEKLTIEKGTYFLNGDFSVNHSNNIIKDFYYGSSYESNIFNFSIAPKIGYAIKDNLLIGLGVGYGYSEVEAINPFNESNATTSFNNFSILPFIKKLFPVGEKLTLSIRGEFNYTYTEQNQIYYIDSFDHAESYFVGIRPGISYFLTKAIALEATMGVLGYTYQSYKDTDGDRNSNNFGVNLNSNNLFFGLSYYW</sequence>
<keyword evidence="3" id="KW-1185">Reference proteome</keyword>
<dbReference type="Proteomes" id="UP001232001">
    <property type="component" value="Chromosome"/>
</dbReference>
<feature type="chain" id="PRO_5046369584" description="Outer membrane protein beta-barrel domain-containing protein" evidence="1">
    <location>
        <begin position="19"/>
        <end position="217"/>
    </location>
</feature>
<dbReference type="SUPFAM" id="SSF56925">
    <property type="entry name" value="OMPA-like"/>
    <property type="match status" value="1"/>
</dbReference>
<evidence type="ECO:0008006" key="4">
    <source>
        <dbReference type="Google" id="ProtNLM"/>
    </source>
</evidence>
<keyword evidence="1" id="KW-0732">Signal</keyword>